<evidence type="ECO:0000256" key="13">
    <source>
        <dbReference type="PROSITE-ProRule" id="PRU00277"/>
    </source>
</evidence>
<evidence type="ECO:0000256" key="12">
    <source>
        <dbReference type="HAMAP-Rule" id="MF_00303"/>
    </source>
</evidence>
<dbReference type="GO" id="GO:0043335">
    <property type="term" value="P:protein unfolding"/>
    <property type="evidence" value="ECO:0007669"/>
    <property type="project" value="TreeGrafter"/>
</dbReference>
<dbReference type="GO" id="GO:0015031">
    <property type="term" value="P:protein transport"/>
    <property type="evidence" value="ECO:0007669"/>
    <property type="project" value="UniProtKB-UniRule"/>
</dbReference>
<dbReference type="InterPro" id="IPR008881">
    <property type="entry name" value="Trigger_fac_ribosome-bd_bac"/>
</dbReference>
<dbReference type="InterPro" id="IPR005215">
    <property type="entry name" value="Trig_fac"/>
</dbReference>
<dbReference type="PIRSF" id="PIRSF003095">
    <property type="entry name" value="Trigger_factor"/>
    <property type="match status" value="1"/>
</dbReference>
<evidence type="ECO:0000256" key="6">
    <source>
        <dbReference type="ARBA" id="ARBA00023110"/>
    </source>
</evidence>
<dbReference type="OrthoDB" id="9767721at2"/>
<dbReference type="RefSeq" id="WP_106008377.1">
    <property type="nucleotide sequence ID" value="NZ_PVXP01000008.1"/>
</dbReference>
<dbReference type="Pfam" id="PF05697">
    <property type="entry name" value="Trigger_N"/>
    <property type="match status" value="1"/>
</dbReference>
<dbReference type="Proteomes" id="UP000237798">
    <property type="component" value="Unassembled WGS sequence"/>
</dbReference>
<dbReference type="EC" id="5.2.1.8" evidence="3 12"/>
<dbReference type="Gene3D" id="3.10.50.40">
    <property type="match status" value="1"/>
</dbReference>
<evidence type="ECO:0000256" key="14">
    <source>
        <dbReference type="RuleBase" id="RU003914"/>
    </source>
</evidence>
<keyword evidence="6 12" id="KW-0697">Rotamase</keyword>
<evidence type="ECO:0000256" key="4">
    <source>
        <dbReference type="ARBA" id="ARBA00016902"/>
    </source>
</evidence>
<dbReference type="GO" id="GO:0005737">
    <property type="term" value="C:cytoplasm"/>
    <property type="evidence" value="ECO:0007669"/>
    <property type="project" value="UniProtKB-SubCell"/>
</dbReference>
<dbReference type="GO" id="GO:0003755">
    <property type="term" value="F:peptidyl-prolyl cis-trans isomerase activity"/>
    <property type="evidence" value="ECO:0007669"/>
    <property type="project" value="UniProtKB-UniRule"/>
</dbReference>
<dbReference type="InterPro" id="IPR037041">
    <property type="entry name" value="Trigger_fac_C_sf"/>
</dbReference>
<evidence type="ECO:0000256" key="7">
    <source>
        <dbReference type="ARBA" id="ARBA00023186"/>
    </source>
</evidence>
<evidence type="ECO:0000256" key="9">
    <source>
        <dbReference type="ARBA" id="ARBA00023306"/>
    </source>
</evidence>
<feature type="coiled-coil region" evidence="15">
    <location>
        <begin position="365"/>
        <end position="395"/>
    </location>
</feature>
<organism evidence="17 18">
    <name type="scientific">Clostridium luticellarii</name>
    <dbReference type="NCBI Taxonomy" id="1691940"/>
    <lineage>
        <taxon>Bacteria</taxon>
        <taxon>Bacillati</taxon>
        <taxon>Bacillota</taxon>
        <taxon>Clostridia</taxon>
        <taxon>Eubacteriales</taxon>
        <taxon>Clostridiaceae</taxon>
        <taxon>Clostridium</taxon>
    </lineage>
</organism>
<comment type="domain">
    <text evidence="12">Consists of 3 domains; the N-terminus binds the ribosome, the middle domain has PPIase activity, while the C-terminus has intrinsic chaperone activity on its own.</text>
</comment>
<dbReference type="Pfam" id="PF05698">
    <property type="entry name" value="Trigger_C"/>
    <property type="match status" value="1"/>
</dbReference>
<dbReference type="FunFam" id="3.10.50.40:FF:000001">
    <property type="entry name" value="Trigger factor"/>
    <property type="match status" value="1"/>
</dbReference>
<keyword evidence="9 12" id="KW-0131">Cell cycle</keyword>
<dbReference type="GO" id="GO:0051301">
    <property type="term" value="P:cell division"/>
    <property type="evidence" value="ECO:0007669"/>
    <property type="project" value="UniProtKB-KW"/>
</dbReference>
<dbReference type="SUPFAM" id="SSF109998">
    <property type="entry name" value="Triger factor/SurA peptide-binding domain-like"/>
    <property type="match status" value="1"/>
</dbReference>
<dbReference type="PANTHER" id="PTHR30560:SF3">
    <property type="entry name" value="TRIGGER FACTOR-LIKE PROTEIN TIG, CHLOROPLASTIC"/>
    <property type="match status" value="1"/>
</dbReference>
<comment type="subcellular location">
    <subcellularLocation>
        <location evidence="12">Cytoplasm</location>
    </subcellularLocation>
    <text evidence="12">About half TF is bound to the ribosome near the polypeptide exit tunnel while the other half is free in the cytoplasm.</text>
</comment>
<feature type="coiled-coil region" evidence="15">
    <location>
        <begin position="261"/>
        <end position="291"/>
    </location>
</feature>
<keyword evidence="5 12" id="KW-0132">Cell division</keyword>
<dbReference type="InterPro" id="IPR008880">
    <property type="entry name" value="Trigger_fac_C"/>
</dbReference>
<evidence type="ECO:0000256" key="2">
    <source>
        <dbReference type="ARBA" id="ARBA00005464"/>
    </source>
</evidence>
<protein>
    <recommendedName>
        <fullName evidence="4 12">Trigger factor</fullName>
        <shortName evidence="12">TF</shortName>
        <ecNumber evidence="3 12">5.2.1.8</ecNumber>
    </recommendedName>
    <alternativeName>
        <fullName evidence="11 12">PPIase</fullName>
    </alternativeName>
</protein>
<accession>A0A2T0BQ91</accession>
<sequence length="437" mass="50024">MNVKKEKIEENVVKLEITVESSKFNESMKKAFAKNAKKFNIPGFRKGKAPMNIIKKYYGEGVFYEDAINFCCDDTYPEALEENNVKPVDYPKIDIVQIGNDKDFVYTATVTVLPEIKLGEYKGLQVKKNTYDVTDEEVEKELETMQQKNARIETKEDGNVESGNIAIIDFKGFVDGKEFEGGEGKDYQLEIGSGTFIDNFEDQLIGLKTGDSKDVHVTFPQEYGREDLNGKEAVFKVTVKEIKIKELPALDDEFAKEISEFDTLEEVKKDIKSKKQEANQLKAEREYEEAVLDAVCSNAEVNIPEVMIKKEVDNMLKDLEMKLKYQGLDLDTYYKYTNNTEEKVRDYMRETAEKRVKTDLVVAQIAKAEDIKAEDEELLERAKDMAKQYNSKENEKMSKLIFDSQKEYLRTDVINGKVIKMLVDSSEALTDSGKAED</sequence>
<evidence type="ECO:0000256" key="11">
    <source>
        <dbReference type="ARBA" id="ARBA00029986"/>
    </source>
</evidence>
<reference evidence="17 18" key="1">
    <citation type="submission" date="2018-03" db="EMBL/GenBank/DDBJ databases">
        <title>Genome sequence of Clostridium luticellarii DSM 29923.</title>
        <authorList>
            <person name="Poehlein A."/>
            <person name="Daniel R."/>
        </authorList>
    </citation>
    <scope>NUCLEOTIDE SEQUENCE [LARGE SCALE GENOMIC DNA]</scope>
    <source>
        <strain evidence="17 18">DSM 29923</strain>
    </source>
</reference>
<evidence type="ECO:0000256" key="10">
    <source>
        <dbReference type="ARBA" id="ARBA00024849"/>
    </source>
</evidence>
<keyword evidence="15" id="KW-0175">Coiled coil</keyword>
<evidence type="ECO:0000256" key="8">
    <source>
        <dbReference type="ARBA" id="ARBA00023235"/>
    </source>
</evidence>
<evidence type="ECO:0000259" key="16">
    <source>
        <dbReference type="PROSITE" id="PS50059"/>
    </source>
</evidence>
<comment type="caution">
    <text evidence="17">The sequence shown here is derived from an EMBL/GenBank/DDBJ whole genome shotgun (WGS) entry which is preliminary data.</text>
</comment>
<comment type="similarity">
    <text evidence="2 12 14">Belongs to the FKBP-type PPIase family. Tig subfamily.</text>
</comment>
<dbReference type="SUPFAM" id="SSF102735">
    <property type="entry name" value="Trigger factor ribosome-binding domain"/>
    <property type="match status" value="1"/>
</dbReference>
<evidence type="ECO:0000313" key="18">
    <source>
        <dbReference type="Proteomes" id="UP000237798"/>
    </source>
</evidence>
<proteinExistence type="inferred from homology"/>
<name>A0A2T0BQ91_9CLOT</name>
<evidence type="ECO:0000256" key="5">
    <source>
        <dbReference type="ARBA" id="ARBA00022618"/>
    </source>
</evidence>
<dbReference type="Gene3D" id="3.30.70.1050">
    <property type="entry name" value="Trigger factor ribosome-binding domain"/>
    <property type="match status" value="1"/>
</dbReference>
<dbReference type="GO" id="GO:0043022">
    <property type="term" value="F:ribosome binding"/>
    <property type="evidence" value="ECO:0007669"/>
    <property type="project" value="TreeGrafter"/>
</dbReference>
<dbReference type="SUPFAM" id="SSF54534">
    <property type="entry name" value="FKBP-like"/>
    <property type="match status" value="1"/>
</dbReference>
<dbReference type="Pfam" id="PF00254">
    <property type="entry name" value="FKBP_C"/>
    <property type="match status" value="1"/>
</dbReference>
<dbReference type="InterPro" id="IPR027304">
    <property type="entry name" value="Trigger_fact/SurA_dom_sf"/>
</dbReference>
<dbReference type="HAMAP" id="MF_00303">
    <property type="entry name" value="Trigger_factor_Tig"/>
    <property type="match status" value="1"/>
</dbReference>
<dbReference type="PROSITE" id="PS50059">
    <property type="entry name" value="FKBP_PPIASE"/>
    <property type="match status" value="1"/>
</dbReference>
<evidence type="ECO:0000256" key="1">
    <source>
        <dbReference type="ARBA" id="ARBA00000971"/>
    </source>
</evidence>
<keyword evidence="7 12" id="KW-0143">Chaperone</keyword>
<dbReference type="EMBL" id="PVXP01000008">
    <property type="protein sequence ID" value="PRR86054.1"/>
    <property type="molecule type" value="Genomic_DNA"/>
</dbReference>
<dbReference type="InterPro" id="IPR001179">
    <property type="entry name" value="PPIase_FKBP_dom"/>
</dbReference>
<comment type="function">
    <text evidence="10 12">Involved in protein export. Acts as a chaperone by maintaining the newly synthesized protein in an open conformation. Functions as a peptidyl-prolyl cis-trans isomerase.</text>
</comment>
<dbReference type="GO" id="GO:0051083">
    <property type="term" value="P:'de novo' cotranslational protein folding"/>
    <property type="evidence" value="ECO:0007669"/>
    <property type="project" value="TreeGrafter"/>
</dbReference>
<dbReference type="PANTHER" id="PTHR30560">
    <property type="entry name" value="TRIGGER FACTOR CHAPERONE AND PEPTIDYL-PROLYL CIS/TRANS ISOMERASE"/>
    <property type="match status" value="1"/>
</dbReference>
<keyword evidence="18" id="KW-1185">Reference proteome</keyword>
<keyword evidence="8 12" id="KW-0413">Isomerase</keyword>
<keyword evidence="12" id="KW-0963">Cytoplasm</keyword>
<evidence type="ECO:0000313" key="17">
    <source>
        <dbReference type="EMBL" id="PRR86054.1"/>
    </source>
</evidence>
<dbReference type="Gene3D" id="1.10.3120.10">
    <property type="entry name" value="Trigger factor, C-terminal domain"/>
    <property type="match status" value="1"/>
</dbReference>
<evidence type="ECO:0000256" key="3">
    <source>
        <dbReference type="ARBA" id="ARBA00013194"/>
    </source>
</evidence>
<dbReference type="InterPro" id="IPR036611">
    <property type="entry name" value="Trigger_fac_ribosome-bd_sf"/>
</dbReference>
<feature type="domain" description="PPIase FKBP-type" evidence="16">
    <location>
        <begin position="163"/>
        <end position="248"/>
    </location>
</feature>
<dbReference type="AlphaFoldDB" id="A0A2T0BQ91"/>
<evidence type="ECO:0000256" key="15">
    <source>
        <dbReference type="SAM" id="Coils"/>
    </source>
</evidence>
<dbReference type="GO" id="GO:0044183">
    <property type="term" value="F:protein folding chaperone"/>
    <property type="evidence" value="ECO:0007669"/>
    <property type="project" value="TreeGrafter"/>
</dbReference>
<gene>
    <name evidence="12 17" type="primary">tig</name>
    <name evidence="17" type="ORF">CLLU_08860</name>
</gene>
<comment type="catalytic activity">
    <reaction evidence="1 12 13">
        <text>[protein]-peptidylproline (omega=180) = [protein]-peptidylproline (omega=0)</text>
        <dbReference type="Rhea" id="RHEA:16237"/>
        <dbReference type="Rhea" id="RHEA-COMP:10747"/>
        <dbReference type="Rhea" id="RHEA-COMP:10748"/>
        <dbReference type="ChEBI" id="CHEBI:83833"/>
        <dbReference type="ChEBI" id="CHEBI:83834"/>
        <dbReference type="EC" id="5.2.1.8"/>
    </reaction>
</comment>
<dbReference type="NCBIfam" id="TIGR00115">
    <property type="entry name" value="tig"/>
    <property type="match status" value="1"/>
</dbReference>
<dbReference type="InterPro" id="IPR046357">
    <property type="entry name" value="PPIase_dom_sf"/>
</dbReference>